<dbReference type="KEGG" id="pvac:HC248_03021"/>
<organism evidence="1 2">
    <name type="scientific">Polaromonas vacuolata</name>
    <dbReference type="NCBI Taxonomy" id="37448"/>
    <lineage>
        <taxon>Bacteria</taxon>
        <taxon>Pseudomonadati</taxon>
        <taxon>Pseudomonadota</taxon>
        <taxon>Betaproteobacteria</taxon>
        <taxon>Burkholderiales</taxon>
        <taxon>Comamonadaceae</taxon>
        <taxon>Polaromonas</taxon>
    </lineage>
</organism>
<sequence>MGLFSDISPYLYLLSRKIMMCSSKADIHTLSISVSLRIFFVSIDNSFMVFINEIAIHIVFVELTSLSP</sequence>
<evidence type="ECO:0000313" key="2">
    <source>
        <dbReference type="Proteomes" id="UP000502041"/>
    </source>
</evidence>
<dbReference type="EMBL" id="CP051461">
    <property type="protein sequence ID" value="QJC57691.1"/>
    <property type="molecule type" value="Genomic_DNA"/>
</dbReference>
<dbReference type="AlphaFoldDB" id="A0A6H2HCS7"/>
<keyword evidence="2" id="KW-1185">Reference proteome</keyword>
<reference evidence="1 2" key="1">
    <citation type="submission" date="2020-04" db="EMBL/GenBank/DDBJ databases">
        <title>Complete genome of a Psychrophilic, Marine, Gas Vacuolate Bacterium Polaromonas vacuolata KCTC 22033T.</title>
        <authorList>
            <person name="Hwang K."/>
            <person name="Kim K.M."/>
        </authorList>
    </citation>
    <scope>NUCLEOTIDE SEQUENCE [LARGE SCALE GENOMIC DNA]</scope>
    <source>
        <strain evidence="1 2">KCTC 22033</strain>
    </source>
</reference>
<accession>A0A6H2HCS7</accession>
<gene>
    <name evidence="1" type="ORF">HC248_03021</name>
</gene>
<evidence type="ECO:0000313" key="1">
    <source>
        <dbReference type="EMBL" id="QJC57691.1"/>
    </source>
</evidence>
<name>A0A6H2HCS7_9BURK</name>
<protein>
    <submittedName>
        <fullName evidence="1">Uncharacterized protein</fullName>
    </submittedName>
</protein>
<dbReference type="Proteomes" id="UP000502041">
    <property type="component" value="Chromosome"/>
</dbReference>
<proteinExistence type="predicted"/>